<dbReference type="Gene3D" id="2.40.50.140">
    <property type="entry name" value="Nucleic acid-binding proteins"/>
    <property type="match status" value="1"/>
</dbReference>
<dbReference type="InterPro" id="IPR014144">
    <property type="entry name" value="LigD_PE_domain"/>
</dbReference>
<dbReference type="GO" id="GO:0003887">
    <property type="term" value="F:DNA-directed DNA polymerase activity"/>
    <property type="evidence" value="ECO:0007669"/>
    <property type="project" value="UniProtKB-KW"/>
</dbReference>
<dbReference type="Pfam" id="PF04679">
    <property type="entry name" value="DNA_ligase_A_C"/>
    <property type="match status" value="1"/>
</dbReference>
<dbReference type="GO" id="GO:0006310">
    <property type="term" value="P:DNA recombination"/>
    <property type="evidence" value="ECO:0007669"/>
    <property type="project" value="UniProtKB-KW"/>
</dbReference>
<evidence type="ECO:0000256" key="8">
    <source>
        <dbReference type="ARBA" id="ARBA00022741"/>
    </source>
</evidence>
<dbReference type="InterPro" id="IPR012340">
    <property type="entry name" value="NA-bd_OB-fold"/>
</dbReference>
<keyword evidence="18" id="KW-0511">Multifunctional enzyme</keyword>
<evidence type="ECO:0000256" key="3">
    <source>
        <dbReference type="ARBA" id="ARBA00022598"/>
    </source>
</evidence>
<evidence type="ECO:0000256" key="13">
    <source>
        <dbReference type="ARBA" id="ARBA00022932"/>
    </source>
</evidence>
<evidence type="ECO:0000256" key="5">
    <source>
        <dbReference type="ARBA" id="ARBA00022695"/>
    </source>
</evidence>
<dbReference type="EMBL" id="AGUD01000135">
    <property type="protein sequence ID" value="EHN11204.1"/>
    <property type="molecule type" value="Genomic_DNA"/>
</dbReference>
<dbReference type="CDD" id="cd07971">
    <property type="entry name" value="OBF_DNA_ligase_LigD"/>
    <property type="match status" value="1"/>
</dbReference>
<feature type="compositionally biased region" description="Basic and acidic residues" evidence="23">
    <location>
        <begin position="500"/>
        <end position="517"/>
    </location>
</feature>
<dbReference type="Pfam" id="PF21686">
    <property type="entry name" value="LigD_Prim-Pol"/>
    <property type="match status" value="1"/>
</dbReference>
<keyword evidence="10" id="KW-0378">Hydrolase</keyword>
<keyword evidence="9" id="KW-0227">DNA damage</keyword>
<dbReference type="Gene3D" id="3.30.470.30">
    <property type="entry name" value="DNA ligase/mRNA capping enzyme"/>
    <property type="match status" value="1"/>
</dbReference>
<keyword evidence="7" id="KW-0479">Metal-binding</keyword>
<keyword evidence="4" id="KW-0808">Transferase</keyword>
<dbReference type="Pfam" id="PF13298">
    <property type="entry name" value="LigD_N"/>
    <property type="match status" value="1"/>
</dbReference>
<keyword evidence="8" id="KW-0547">Nucleotide-binding</keyword>
<keyword evidence="14" id="KW-0238">DNA-binding</keyword>
<comment type="similarity">
    <text evidence="21">In the C-terminal section; belongs to the ATP-dependent DNA ligase family.</text>
</comment>
<dbReference type="PANTHER" id="PTHR42705:SF2">
    <property type="entry name" value="BIFUNCTIONAL NON-HOMOLOGOUS END JOINING PROTEIN LIGD"/>
    <property type="match status" value="1"/>
</dbReference>
<dbReference type="PANTHER" id="PTHR42705">
    <property type="entry name" value="BIFUNCTIONAL NON-HOMOLOGOUS END JOINING PROTEIN LIGD"/>
    <property type="match status" value="1"/>
</dbReference>
<dbReference type="GO" id="GO:0005524">
    <property type="term" value="F:ATP binding"/>
    <property type="evidence" value="ECO:0007669"/>
    <property type="project" value="UniProtKB-KW"/>
</dbReference>
<dbReference type="InterPro" id="IPR052171">
    <property type="entry name" value="NHEJ_LigD"/>
</dbReference>
<feature type="domain" description="ATP-dependent DNA ligase family profile" evidence="24">
    <location>
        <begin position="297"/>
        <end position="420"/>
    </location>
</feature>
<dbReference type="GO" id="GO:0003910">
    <property type="term" value="F:DNA ligase (ATP) activity"/>
    <property type="evidence" value="ECO:0007669"/>
    <property type="project" value="UniProtKB-EC"/>
</dbReference>
<reference evidence="25 26" key="1">
    <citation type="journal article" date="2013" name="Biodegradation">
        <title>Quantitative proteomic analysis of ibuprofen-degrading Patulibacter sp. strain I11.</title>
        <authorList>
            <person name="Almeida B."/>
            <person name="Kjeldal H."/>
            <person name="Lolas I."/>
            <person name="Knudsen A.D."/>
            <person name="Carvalho G."/>
            <person name="Nielsen K.L."/>
            <person name="Barreto Crespo M.T."/>
            <person name="Stensballe A."/>
            <person name="Nielsen J.L."/>
        </authorList>
    </citation>
    <scope>NUCLEOTIDE SEQUENCE [LARGE SCALE GENOMIC DNA]</scope>
    <source>
        <strain evidence="25 26">I11</strain>
    </source>
</reference>
<keyword evidence="5" id="KW-0548">Nucleotidyltransferase</keyword>
<evidence type="ECO:0000256" key="4">
    <source>
        <dbReference type="ARBA" id="ARBA00022679"/>
    </source>
</evidence>
<evidence type="ECO:0000256" key="21">
    <source>
        <dbReference type="ARBA" id="ARBA00049981"/>
    </source>
</evidence>
<dbReference type="SUPFAM" id="SSF56091">
    <property type="entry name" value="DNA ligase/mRNA capping enzyme, catalytic domain"/>
    <property type="match status" value="1"/>
</dbReference>
<evidence type="ECO:0000256" key="18">
    <source>
        <dbReference type="ARBA" id="ARBA00023268"/>
    </source>
</evidence>
<dbReference type="SUPFAM" id="SSF50249">
    <property type="entry name" value="Nucleic acid-binding proteins"/>
    <property type="match status" value="1"/>
</dbReference>
<keyword evidence="26" id="KW-1185">Reference proteome</keyword>
<evidence type="ECO:0000256" key="10">
    <source>
        <dbReference type="ARBA" id="ARBA00022801"/>
    </source>
</evidence>
<keyword evidence="11" id="KW-0269">Exonuclease</keyword>
<evidence type="ECO:0000256" key="14">
    <source>
        <dbReference type="ARBA" id="ARBA00023125"/>
    </source>
</evidence>
<evidence type="ECO:0000256" key="1">
    <source>
        <dbReference type="ARBA" id="ARBA00001936"/>
    </source>
</evidence>
<sequence>MQTRSSGGRTRPAHAGPAETEYNGNSGSAMARDLDSYQGKRDFGETPEPRGHGRRRWTPEGGGGRFVVHEHHARRLHWDLRLEHDGALASWAIPNGIPQDPDHNRKAVHVEDHPLEYLDFAGTIPDGNYGAGEISIWDAGTYELEKWRDDEVMVVFRGERLQGRYVLFQAGREPKDWMIHRMDPPLDPDAREPPEEIEPMLARAGTMPRDEEQWAFEVKWDGVRALARSLPGRLRLTTRGGREITAAYPELRPINAALSSHDAILDGEIVAFDGDGRPSFPTLQQRIGSHGKKADRRLVERVPVTYMIFDLLWLDGHSLVDLPYADRRRLLERLELDGPHWQTPPSHPGQGTALLRATAQQQLEGIVAKRLDAPYRPGARSDRWRKIKNGQRQEFVVGGFTIGSGGRADTFGALQLGVHDEEGLLRFAGGVGTGFREQDLRHLRAKLGGMEQASSPFVGRQPPRGTRFVTPELVAEVRFADWTGDGSIRHASYLGLRDDKDPRDVVRESPRVDDGEPKGATTMANRKPAALPPSPLELPAEGGAQIQVEGRDLKLTNLQKVLYPEVGMTKGQVIDYYARIAPVLLPHLHDHPVTLKRYPDGVDGKAFFSKDAVSHRPDWVATTPVPTSRKPEPNDFVLVQDLPTLIWTSNLAALELHPSLSVAAPDEPGGVSGPRSLVFDLDPGAPATIVECCRVGLAIRELFDQLGLRTFAKTSGSKGMQLYVPLNSGASYEQTKPLAHAIARLLEQRRPDEVVSNMKRDLRPGKVFIDWSQNSETKTTISVYALRARDRPTVSTPVTWDEVSDAADASADDEPLVFTYEDALARVAEHGDLFAPLLELEQDVPTLGGTD</sequence>
<dbReference type="PROSITE" id="PS50160">
    <property type="entry name" value="DNA_LIGASE_A3"/>
    <property type="match status" value="1"/>
</dbReference>
<dbReference type="CDD" id="cd07906">
    <property type="entry name" value="Adenylation_DNA_ligase_LigD_LigC"/>
    <property type="match status" value="1"/>
</dbReference>
<evidence type="ECO:0000256" key="23">
    <source>
        <dbReference type="SAM" id="MobiDB-lite"/>
    </source>
</evidence>
<comment type="similarity">
    <text evidence="22">In the N-terminal section; belongs to the LigD polymerase family.</text>
</comment>
<evidence type="ECO:0000256" key="19">
    <source>
        <dbReference type="ARBA" id="ARBA00029943"/>
    </source>
</evidence>
<keyword evidence="15" id="KW-0233">DNA recombination</keyword>
<keyword evidence="17" id="KW-0464">Manganese</keyword>
<comment type="cofactor">
    <cofactor evidence="1">
        <name>Mn(2+)</name>
        <dbReference type="ChEBI" id="CHEBI:29035"/>
    </cofactor>
</comment>
<proteinExistence type="inferred from homology"/>
<organism evidence="25 26">
    <name type="scientific">Patulibacter medicamentivorans</name>
    <dbReference type="NCBI Taxonomy" id="1097667"/>
    <lineage>
        <taxon>Bacteria</taxon>
        <taxon>Bacillati</taxon>
        <taxon>Actinomycetota</taxon>
        <taxon>Thermoleophilia</taxon>
        <taxon>Solirubrobacterales</taxon>
        <taxon>Patulibacteraceae</taxon>
        <taxon>Patulibacter</taxon>
    </lineage>
</organism>
<comment type="catalytic activity">
    <reaction evidence="20">
        <text>ATP + (deoxyribonucleotide)n-3'-hydroxyl + 5'-phospho-(deoxyribonucleotide)m = (deoxyribonucleotide)n+m + AMP + diphosphate.</text>
        <dbReference type="EC" id="6.5.1.1"/>
    </reaction>
</comment>
<evidence type="ECO:0000313" key="25">
    <source>
        <dbReference type="EMBL" id="EHN11204.1"/>
    </source>
</evidence>
<dbReference type="AlphaFoldDB" id="H0E537"/>
<dbReference type="NCBIfam" id="TIGR02777">
    <property type="entry name" value="LigD_PE_dom"/>
    <property type="match status" value="1"/>
</dbReference>
<feature type="region of interest" description="Disordered" evidence="23">
    <location>
        <begin position="1"/>
        <end position="64"/>
    </location>
</feature>
<evidence type="ECO:0000259" key="24">
    <source>
        <dbReference type="PROSITE" id="PS50160"/>
    </source>
</evidence>
<dbReference type="PATRIC" id="fig|1097667.3.peg.1905"/>
<dbReference type="InterPro" id="IPR014143">
    <property type="entry name" value="NHEJ_ligase_prk"/>
</dbReference>
<dbReference type="GO" id="GO:0003677">
    <property type="term" value="F:DNA binding"/>
    <property type="evidence" value="ECO:0007669"/>
    <property type="project" value="UniProtKB-KW"/>
</dbReference>
<evidence type="ECO:0000256" key="12">
    <source>
        <dbReference type="ARBA" id="ARBA00022840"/>
    </source>
</evidence>
<evidence type="ECO:0000256" key="17">
    <source>
        <dbReference type="ARBA" id="ARBA00023211"/>
    </source>
</evidence>
<keyword evidence="6" id="KW-0540">Nuclease</keyword>
<dbReference type="Gene3D" id="3.30.1490.70">
    <property type="match status" value="1"/>
</dbReference>
<evidence type="ECO:0000256" key="22">
    <source>
        <dbReference type="ARBA" id="ARBA00049990"/>
    </source>
</evidence>
<dbReference type="NCBIfam" id="TIGR02776">
    <property type="entry name" value="NHEJ_ligase_prk"/>
    <property type="match status" value="1"/>
</dbReference>
<evidence type="ECO:0000256" key="16">
    <source>
        <dbReference type="ARBA" id="ARBA00023204"/>
    </source>
</evidence>
<evidence type="ECO:0000313" key="26">
    <source>
        <dbReference type="Proteomes" id="UP000005143"/>
    </source>
</evidence>
<dbReference type="Proteomes" id="UP000005143">
    <property type="component" value="Unassembled WGS sequence"/>
</dbReference>
<dbReference type="InterPro" id="IPR014145">
    <property type="entry name" value="LigD_pol_dom"/>
</dbReference>
<dbReference type="InterPro" id="IPR014146">
    <property type="entry name" value="LigD_ligase_dom"/>
</dbReference>
<accession>H0E537</accession>
<dbReference type="InterPro" id="IPR012310">
    <property type="entry name" value="DNA_ligase_ATP-dep_cent"/>
</dbReference>
<dbReference type="InterPro" id="IPR012309">
    <property type="entry name" value="DNA_ligase_ATP-dep_C"/>
</dbReference>
<keyword evidence="12" id="KW-0067">ATP-binding</keyword>
<evidence type="ECO:0000256" key="6">
    <source>
        <dbReference type="ARBA" id="ARBA00022722"/>
    </source>
</evidence>
<protein>
    <recommendedName>
        <fullName evidence="2">DNA ligase (ATP)</fullName>
        <ecNumber evidence="2">6.5.1.1</ecNumber>
    </recommendedName>
    <alternativeName>
        <fullName evidence="19">NHEJ DNA polymerase</fullName>
    </alternativeName>
</protein>
<keyword evidence="3 25" id="KW-0436">Ligase</keyword>
<dbReference type="GO" id="GO:0006281">
    <property type="term" value="P:DNA repair"/>
    <property type="evidence" value="ECO:0007669"/>
    <property type="project" value="UniProtKB-KW"/>
</dbReference>
<evidence type="ECO:0000256" key="11">
    <source>
        <dbReference type="ARBA" id="ARBA00022839"/>
    </source>
</evidence>
<dbReference type="GO" id="GO:0046872">
    <property type="term" value="F:metal ion binding"/>
    <property type="evidence" value="ECO:0007669"/>
    <property type="project" value="UniProtKB-KW"/>
</dbReference>
<dbReference type="Gene3D" id="3.90.920.10">
    <property type="entry name" value="DNA primase, PRIM domain"/>
    <property type="match status" value="1"/>
</dbReference>
<comment type="caution">
    <text evidence="25">The sequence shown here is derived from an EMBL/GenBank/DDBJ whole genome shotgun (WGS) entry which is preliminary data.</text>
</comment>
<keyword evidence="16" id="KW-0234">DNA repair</keyword>
<dbReference type="NCBIfam" id="TIGR02779">
    <property type="entry name" value="NHEJ_ligase_lig"/>
    <property type="match status" value="1"/>
</dbReference>
<evidence type="ECO:0000256" key="7">
    <source>
        <dbReference type="ARBA" id="ARBA00022723"/>
    </source>
</evidence>
<evidence type="ECO:0000256" key="20">
    <source>
        <dbReference type="ARBA" id="ARBA00034003"/>
    </source>
</evidence>
<feature type="compositionally biased region" description="Basic and acidic residues" evidence="23">
    <location>
        <begin position="32"/>
        <end position="51"/>
    </location>
</feature>
<gene>
    <name evidence="25" type="ORF">PAI11_19220</name>
</gene>
<dbReference type="GO" id="GO:0004527">
    <property type="term" value="F:exonuclease activity"/>
    <property type="evidence" value="ECO:0007669"/>
    <property type="project" value="UniProtKB-KW"/>
</dbReference>
<feature type="region of interest" description="Disordered" evidence="23">
    <location>
        <begin position="500"/>
        <end position="532"/>
    </location>
</feature>
<dbReference type="InterPro" id="IPR033649">
    <property type="entry name" value="MtLigD_Pol-like"/>
</dbReference>
<evidence type="ECO:0000256" key="9">
    <source>
        <dbReference type="ARBA" id="ARBA00022763"/>
    </source>
</evidence>
<keyword evidence="13" id="KW-0239">DNA-directed DNA polymerase</keyword>
<dbReference type="Pfam" id="PF01068">
    <property type="entry name" value="DNA_ligase_A_M"/>
    <property type="match status" value="1"/>
</dbReference>
<name>H0E537_9ACTN</name>
<evidence type="ECO:0000256" key="15">
    <source>
        <dbReference type="ARBA" id="ARBA00023172"/>
    </source>
</evidence>
<dbReference type="CDD" id="cd04863">
    <property type="entry name" value="MtLigD_Pol_like"/>
    <property type="match status" value="1"/>
</dbReference>
<evidence type="ECO:0000256" key="2">
    <source>
        <dbReference type="ARBA" id="ARBA00012727"/>
    </source>
</evidence>
<dbReference type="NCBIfam" id="TIGR02778">
    <property type="entry name" value="ligD_pol"/>
    <property type="match status" value="1"/>
</dbReference>
<dbReference type="EC" id="6.5.1.1" evidence="2"/>